<dbReference type="AlphaFoldDB" id="A0A1E3Q310"/>
<gene>
    <name evidence="1" type="ORF">LIPSTDRAFT_317426</name>
</gene>
<proteinExistence type="predicted"/>
<organism evidence="1 2">
    <name type="scientific">Lipomyces starkeyi NRRL Y-11557</name>
    <dbReference type="NCBI Taxonomy" id="675824"/>
    <lineage>
        <taxon>Eukaryota</taxon>
        <taxon>Fungi</taxon>
        <taxon>Dikarya</taxon>
        <taxon>Ascomycota</taxon>
        <taxon>Saccharomycotina</taxon>
        <taxon>Lipomycetes</taxon>
        <taxon>Lipomycetales</taxon>
        <taxon>Lipomycetaceae</taxon>
        <taxon>Lipomyces</taxon>
    </lineage>
</organism>
<name>A0A1E3Q310_LIPST</name>
<evidence type="ECO:0000313" key="1">
    <source>
        <dbReference type="EMBL" id="ODQ72105.1"/>
    </source>
</evidence>
<keyword evidence="2" id="KW-1185">Reference proteome</keyword>
<sequence length="158" mass="17506">MVLWLRLKENVHITGMPRSARGGEGPSQIGTVGRCREMDGRSVRSTARPCAHHTVFGHQIDALRLSRHALATNARAQFRIACSRQRTDHSVDASPSRRRLDLLEYPEQGLELATSPDSYAIDDPAYSSTSLQLLASALIPRPSRGVSIKYVRWVLSTS</sequence>
<evidence type="ECO:0000313" key="2">
    <source>
        <dbReference type="Proteomes" id="UP000094385"/>
    </source>
</evidence>
<dbReference type="EMBL" id="KV454296">
    <property type="protein sequence ID" value="ODQ72105.1"/>
    <property type="molecule type" value="Genomic_DNA"/>
</dbReference>
<dbReference type="Proteomes" id="UP000094385">
    <property type="component" value="Unassembled WGS sequence"/>
</dbReference>
<accession>A0A1E3Q310</accession>
<protein>
    <submittedName>
        <fullName evidence="1">Uncharacterized protein</fullName>
    </submittedName>
</protein>
<reference evidence="1 2" key="1">
    <citation type="journal article" date="2016" name="Proc. Natl. Acad. Sci. U.S.A.">
        <title>Comparative genomics of biotechnologically important yeasts.</title>
        <authorList>
            <person name="Riley R."/>
            <person name="Haridas S."/>
            <person name="Wolfe K.H."/>
            <person name="Lopes M.R."/>
            <person name="Hittinger C.T."/>
            <person name="Goeker M."/>
            <person name="Salamov A.A."/>
            <person name="Wisecaver J.H."/>
            <person name="Long T.M."/>
            <person name="Calvey C.H."/>
            <person name="Aerts A.L."/>
            <person name="Barry K.W."/>
            <person name="Choi C."/>
            <person name="Clum A."/>
            <person name="Coughlan A.Y."/>
            <person name="Deshpande S."/>
            <person name="Douglass A.P."/>
            <person name="Hanson S.J."/>
            <person name="Klenk H.-P."/>
            <person name="LaButti K.M."/>
            <person name="Lapidus A."/>
            <person name="Lindquist E.A."/>
            <person name="Lipzen A.M."/>
            <person name="Meier-Kolthoff J.P."/>
            <person name="Ohm R.A."/>
            <person name="Otillar R.P."/>
            <person name="Pangilinan J.L."/>
            <person name="Peng Y."/>
            <person name="Rokas A."/>
            <person name="Rosa C.A."/>
            <person name="Scheuner C."/>
            <person name="Sibirny A.A."/>
            <person name="Slot J.C."/>
            <person name="Stielow J.B."/>
            <person name="Sun H."/>
            <person name="Kurtzman C.P."/>
            <person name="Blackwell M."/>
            <person name="Grigoriev I.V."/>
            <person name="Jeffries T.W."/>
        </authorList>
    </citation>
    <scope>NUCLEOTIDE SEQUENCE [LARGE SCALE GENOMIC DNA]</scope>
    <source>
        <strain evidence="1 2">NRRL Y-11557</strain>
    </source>
</reference>